<reference evidence="2 3" key="1">
    <citation type="submission" date="2020-11" db="EMBL/GenBank/DDBJ databases">
        <title>Draft genome sequencing of a Lachnospiraceae strain isolated from anoxic soil subjected to BSD treatment.</title>
        <authorList>
            <person name="Uek A."/>
            <person name="Tonouchi A."/>
        </authorList>
    </citation>
    <scope>NUCLEOTIDE SEQUENCE [LARGE SCALE GENOMIC DNA]</scope>
    <source>
        <strain evidence="2 3">TB5</strain>
    </source>
</reference>
<evidence type="ECO:0000259" key="1">
    <source>
        <dbReference type="SMART" id="SM00871"/>
    </source>
</evidence>
<dbReference type="KEGG" id="ahb:bsdtb5_19200"/>
<protein>
    <submittedName>
        <fullName evidence="2">AraC family transcriptional regulator</fullName>
    </submittedName>
</protein>
<dbReference type="InterPro" id="IPR010499">
    <property type="entry name" value="AraC_E-bd"/>
</dbReference>
<feature type="domain" description="AraC effector-binding" evidence="1">
    <location>
        <begin position="5"/>
        <end position="158"/>
    </location>
</feature>
<keyword evidence="3" id="KW-1185">Reference proteome</keyword>
<evidence type="ECO:0000313" key="2">
    <source>
        <dbReference type="EMBL" id="BCN30625.1"/>
    </source>
</evidence>
<dbReference type="Proteomes" id="UP000595897">
    <property type="component" value="Chromosome"/>
</dbReference>
<gene>
    <name evidence="2" type="ORF">bsdtb5_19200</name>
</gene>
<name>A0A7R7EK61_9FIRM</name>
<dbReference type="SMART" id="SM00871">
    <property type="entry name" value="AraC_E_bind"/>
    <property type="match status" value="1"/>
</dbReference>
<dbReference type="InterPro" id="IPR029441">
    <property type="entry name" value="Cass2"/>
</dbReference>
<evidence type="ECO:0000313" key="3">
    <source>
        <dbReference type="Proteomes" id="UP000595897"/>
    </source>
</evidence>
<dbReference type="Pfam" id="PF14526">
    <property type="entry name" value="Cass2"/>
    <property type="match status" value="1"/>
</dbReference>
<sequence>MGVNMNYDIVKLEQKLVAGLRIRTSNGNPDTPKDIASLWEKFFRDGVYQSIEHKVNDSTIGLYTNYENDVAGEYDMLVCCEIDDKNNQNTNTELEYEIISAGTYAKFIVIGDVKNAVSDFWMKLWNMNLNRKYTSDFEEYHMDEEGNCNEIHIYIALQ</sequence>
<dbReference type="PANTHER" id="PTHR36444:SF2">
    <property type="entry name" value="TRANSCRIPTIONAL REGULATOR PROTEIN YOBU-RELATED"/>
    <property type="match status" value="1"/>
</dbReference>
<dbReference type="EMBL" id="AP024169">
    <property type="protein sequence ID" value="BCN30625.1"/>
    <property type="molecule type" value="Genomic_DNA"/>
</dbReference>
<accession>A0A7R7EK61</accession>
<dbReference type="InterPro" id="IPR011256">
    <property type="entry name" value="Reg_factor_effector_dom_sf"/>
</dbReference>
<organism evidence="2 3">
    <name type="scientific">Anaeromicropila herbilytica</name>
    <dbReference type="NCBI Taxonomy" id="2785025"/>
    <lineage>
        <taxon>Bacteria</taxon>
        <taxon>Bacillati</taxon>
        <taxon>Bacillota</taxon>
        <taxon>Clostridia</taxon>
        <taxon>Lachnospirales</taxon>
        <taxon>Lachnospiraceae</taxon>
        <taxon>Anaeromicropila</taxon>
    </lineage>
</organism>
<dbReference type="SUPFAM" id="SSF55136">
    <property type="entry name" value="Probable bacterial effector-binding domain"/>
    <property type="match status" value="1"/>
</dbReference>
<dbReference type="PANTHER" id="PTHR36444">
    <property type="entry name" value="TRANSCRIPTIONAL REGULATOR PROTEIN YOBU-RELATED"/>
    <property type="match status" value="1"/>
</dbReference>
<dbReference type="AlphaFoldDB" id="A0A7R7EK61"/>
<dbReference type="InterPro" id="IPR053182">
    <property type="entry name" value="YobU-like_regulator"/>
</dbReference>
<dbReference type="Gene3D" id="3.20.80.10">
    <property type="entry name" value="Regulatory factor, effector binding domain"/>
    <property type="match status" value="1"/>
</dbReference>
<proteinExistence type="predicted"/>
<dbReference type="RefSeq" id="WP_271715831.1">
    <property type="nucleotide sequence ID" value="NZ_AP024169.1"/>
</dbReference>